<keyword evidence="3" id="KW-1185">Reference proteome</keyword>
<feature type="signal peptide" evidence="1">
    <location>
        <begin position="1"/>
        <end position="20"/>
    </location>
</feature>
<protein>
    <recommendedName>
        <fullName evidence="4">tRNA_anti-like</fullName>
    </recommendedName>
</protein>
<dbReference type="GeneID" id="303367766"/>
<sequence length="108" mass="12082">MKKIFCFLAFALFFCGAVFSFSKNDETLEIEGFIKWYGNSPVGFPGIVCDDGRIFSLKVADGADFVLEDVTKLQGNKIHLEGKIDENQKNGFEILKDGVFIISAFEKI</sequence>
<evidence type="ECO:0000256" key="1">
    <source>
        <dbReference type="SAM" id="SignalP"/>
    </source>
</evidence>
<accession>A0A1T4PEG4</accession>
<organism evidence="2 3">
    <name type="scientific">Treponema berlinense</name>
    <dbReference type="NCBI Taxonomy" id="225004"/>
    <lineage>
        <taxon>Bacteria</taxon>
        <taxon>Pseudomonadati</taxon>
        <taxon>Spirochaetota</taxon>
        <taxon>Spirochaetia</taxon>
        <taxon>Spirochaetales</taxon>
        <taxon>Treponemataceae</taxon>
        <taxon>Treponema</taxon>
    </lineage>
</organism>
<proteinExistence type="predicted"/>
<evidence type="ECO:0000313" key="3">
    <source>
        <dbReference type="Proteomes" id="UP000190395"/>
    </source>
</evidence>
<evidence type="ECO:0008006" key="4">
    <source>
        <dbReference type="Google" id="ProtNLM"/>
    </source>
</evidence>
<keyword evidence="1" id="KW-0732">Signal</keyword>
<dbReference type="AlphaFoldDB" id="A0A1T4PEG4"/>
<name>A0A1T4PEG4_9SPIR</name>
<reference evidence="2 3" key="1">
    <citation type="submission" date="2017-02" db="EMBL/GenBank/DDBJ databases">
        <authorList>
            <person name="Peterson S.W."/>
        </authorList>
    </citation>
    <scope>NUCLEOTIDE SEQUENCE [LARGE SCALE GENOMIC DNA]</scope>
    <source>
        <strain evidence="2 3">ATCC BAA-909</strain>
    </source>
</reference>
<gene>
    <name evidence="2" type="ORF">SAMN02745152_01534</name>
</gene>
<feature type="chain" id="PRO_5012865935" description="tRNA_anti-like" evidence="1">
    <location>
        <begin position="21"/>
        <end position="108"/>
    </location>
</feature>
<dbReference type="EMBL" id="FUXC01000009">
    <property type="protein sequence ID" value="SJZ89741.1"/>
    <property type="molecule type" value="Genomic_DNA"/>
</dbReference>
<dbReference type="OrthoDB" id="361794at2"/>
<dbReference type="STRING" id="225004.SAMN02745152_01534"/>
<evidence type="ECO:0000313" key="2">
    <source>
        <dbReference type="EMBL" id="SJZ89741.1"/>
    </source>
</evidence>
<dbReference type="RefSeq" id="WP_078931274.1">
    <property type="nucleotide sequence ID" value="NZ_CAMCOW010000039.1"/>
</dbReference>
<dbReference type="Proteomes" id="UP000190395">
    <property type="component" value="Unassembled WGS sequence"/>
</dbReference>